<dbReference type="Gramene" id="TVU11589">
    <property type="protein sequence ID" value="TVU11589"/>
    <property type="gene ID" value="EJB05_45183"/>
</dbReference>
<feature type="transmembrane region" description="Helical" evidence="2">
    <location>
        <begin position="850"/>
        <end position="868"/>
    </location>
</feature>
<dbReference type="GO" id="GO:0016020">
    <property type="term" value="C:membrane"/>
    <property type="evidence" value="ECO:0007669"/>
    <property type="project" value="TreeGrafter"/>
</dbReference>
<feature type="compositionally biased region" description="Polar residues" evidence="1">
    <location>
        <begin position="938"/>
        <end position="954"/>
    </location>
</feature>
<feature type="domain" description="PGG" evidence="3">
    <location>
        <begin position="22"/>
        <end position="130"/>
    </location>
</feature>
<feature type="transmembrane region" description="Helical" evidence="2">
    <location>
        <begin position="133"/>
        <end position="152"/>
    </location>
</feature>
<dbReference type="OrthoDB" id="672301at2759"/>
<sequence>MSSPRNGEPGPSPQEHRSDPAWQLRKYLLLLAILVGTVTYVAGLDPPGGVWLETKDGHRTGNPILPGTHPLRYKLFYYFNATAFAASLVVSILLLFIKHEDAEKKVPAVRLVMVLDVLCLMVAYVAGSCRSRLTTIYASVLCAAIVLLIVVLNSFARTSSRNDGTVAREDGSRPRDGSLPIGTENPWGKDMLRRKERRKVLMLLAMFVTTITYTAALSPPGGFWEEAPEDGASHRAGDPILLKRHTKRFLAFLICNTTSFAASLVIITLLLSTRMCKNDGSQVGLYGGIAVALLGLMGAYAAGCGRDKDTTIYVLCLVFLVLGYIFCIAMLELYWSPPPTRSTGGSGNDSVSDMSLSPPPTRSSEGSSPGDGQVAQPRPTSESEEAVDKVRSLILLLATLAVTVTYQAGLSPPGGVWRDTGDGHVGGNLILLATHARRYKVFFYCNSAAFITSIVVVIMVQSTRWVSSRALQAAVILDLFGLMGAYASGSCRDVRTSIYVFALAAVVFVAVVIYVAVHAVMGNGQYSTATNTQAPSPAQAPTPVQAPALVQADFTAEAPSPAQAPTPPQAVITPDHKEKENEKKRKLLLLLAILAVSVTYQAGLTPPGKFWLEHGDAAHHVGDPVLADNYPRRYKAFFYCNATSFMVSVAVIIVLVGRKLSDANKIYWRMLYGSMTIVLIGLMGAYAAGTTRRVKTSVYVFALVGAVLLFAVLHIHALQDWIPGFVPEIGRKLEDWIQKLMPSTEDDEESEGAINDKYRKQYRMNKYLLLLGILAASVTYQAGLDPPGGVWPGDGDGHAAGDPVLHDESRRRYHAFFYSNSTCFVTSVVVVVLLLQSTLIDRANRWPTRAMHTAVVLDLLGLLVAYATGGSRDWGTFGYVLTMAVTVLAYVAIYMVLSYGNNKEKGQQNGRIRMQLELQYRNSWPARSQQGHEEEINGSASRPVSGTGSNNGHLSSPPPVLQQRCHV</sequence>
<feature type="region of interest" description="Disordered" evidence="1">
    <location>
        <begin position="558"/>
        <end position="577"/>
    </location>
</feature>
<keyword evidence="5" id="KW-1185">Reference proteome</keyword>
<feature type="region of interest" description="Disordered" evidence="1">
    <location>
        <begin position="161"/>
        <end position="182"/>
    </location>
</feature>
<dbReference type="Proteomes" id="UP000324897">
    <property type="component" value="Chromosome 3"/>
</dbReference>
<proteinExistence type="predicted"/>
<feature type="transmembrane region" description="Helical" evidence="2">
    <location>
        <begin position="767"/>
        <end position="784"/>
    </location>
</feature>
<protein>
    <recommendedName>
        <fullName evidence="3">PGG domain-containing protein</fullName>
    </recommendedName>
</protein>
<feature type="transmembrane region" description="Helical" evidence="2">
    <location>
        <begin position="636"/>
        <end position="656"/>
    </location>
</feature>
<feature type="region of interest" description="Disordered" evidence="1">
    <location>
        <begin position="927"/>
        <end position="967"/>
    </location>
</feature>
<keyword evidence="2" id="KW-0812">Transmembrane</keyword>
<feature type="domain" description="PGG" evidence="3">
    <location>
        <begin position="763"/>
        <end position="871"/>
    </location>
</feature>
<dbReference type="PANTHER" id="PTHR24177:SF432">
    <property type="entry name" value="OS06G0286146 PROTEIN"/>
    <property type="match status" value="1"/>
</dbReference>
<dbReference type="AlphaFoldDB" id="A0A5J9TJM7"/>
<feature type="transmembrane region" description="Helical" evidence="2">
    <location>
        <begin position="249"/>
        <end position="271"/>
    </location>
</feature>
<feature type="compositionally biased region" description="Basic and acidic residues" evidence="1">
    <location>
        <begin position="166"/>
        <end position="176"/>
    </location>
</feature>
<keyword evidence="2" id="KW-0472">Membrane</keyword>
<dbReference type="EMBL" id="RWGY01000039">
    <property type="protein sequence ID" value="TVU11589.1"/>
    <property type="molecule type" value="Genomic_DNA"/>
</dbReference>
<feature type="transmembrane region" description="Helical" evidence="2">
    <location>
        <begin position="200"/>
        <end position="218"/>
    </location>
</feature>
<dbReference type="InterPro" id="IPR026961">
    <property type="entry name" value="PGG_dom"/>
</dbReference>
<feature type="transmembrane region" description="Helical" evidence="2">
    <location>
        <begin position="283"/>
        <end position="300"/>
    </location>
</feature>
<feature type="transmembrane region" description="Helical" evidence="2">
    <location>
        <begin position="874"/>
        <end position="897"/>
    </location>
</feature>
<evidence type="ECO:0000313" key="4">
    <source>
        <dbReference type="EMBL" id="TVU11589.1"/>
    </source>
</evidence>
<feature type="domain" description="PGG" evidence="3">
    <location>
        <begin position="195"/>
        <end position="304"/>
    </location>
</feature>
<feature type="transmembrane region" description="Helical" evidence="2">
    <location>
        <begin position="587"/>
        <end position="604"/>
    </location>
</feature>
<feature type="transmembrane region" description="Helical" evidence="2">
    <location>
        <begin position="498"/>
        <end position="517"/>
    </location>
</feature>
<feature type="transmembrane region" description="Helical" evidence="2">
    <location>
        <begin position="312"/>
        <end position="335"/>
    </location>
</feature>
<feature type="domain" description="PGG" evidence="3">
    <location>
        <begin position="385"/>
        <end position="492"/>
    </location>
</feature>
<dbReference type="PANTHER" id="PTHR24177">
    <property type="entry name" value="CASKIN"/>
    <property type="match status" value="1"/>
</dbReference>
<organism evidence="4 5">
    <name type="scientific">Eragrostis curvula</name>
    <name type="common">weeping love grass</name>
    <dbReference type="NCBI Taxonomy" id="38414"/>
    <lineage>
        <taxon>Eukaryota</taxon>
        <taxon>Viridiplantae</taxon>
        <taxon>Streptophyta</taxon>
        <taxon>Embryophyta</taxon>
        <taxon>Tracheophyta</taxon>
        <taxon>Spermatophyta</taxon>
        <taxon>Magnoliopsida</taxon>
        <taxon>Liliopsida</taxon>
        <taxon>Poales</taxon>
        <taxon>Poaceae</taxon>
        <taxon>PACMAD clade</taxon>
        <taxon>Chloridoideae</taxon>
        <taxon>Eragrostideae</taxon>
        <taxon>Eragrostidinae</taxon>
        <taxon>Eragrostis</taxon>
    </lineage>
</organism>
<evidence type="ECO:0000259" key="3">
    <source>
        <dbReference type="Pfam" id="PF13962"/>
    </source>
</evidence>
<comment type="caution">
    <text evidence="4">The sequence shown here is derived from an EMBL/GenBank/DDBJ whole genome shotgun (WGS) entry which is preliminary data.</text>
</comment>
<feature type="transmembrane region" description="Helical" evidence="2">
    <location>
        <begin position="698"/>
        <end position="718"/>
    </location>
</feature>
<evidence type="ECO:0000313" key="5">
    <source>
        <dbReference type="Proteomes" id="UP000324897"/>
    </source>
</evidence>
<keyword evidence="2" id="KW-1133">Transmembrane helix</keyword>
<accession>A0A5J9TJM7</accession>
<reference evidence="4 5" key="1">
    <citation type="journal article" date="2019" name="Sci. Rep.">
        <title>A high-quality genome of Eragrostis curvula grass provides insights into Poaceae evolution and supports new strategies to enhance forage quality.</title>
        <authorList>
            <person name="Carballo J."/>
            <person name="Santos B.A.C.M."/>
            <person name="Zappacosta D."/>
            <person name="Garbus I."/>
            <person name="Selva J.P."/>
            <person name="Gallo C.A."/>
            <person name="Diaz A."/>
            <person name="Albertini E."/>
            <person name="Caccamo M."/>
            <person name="Echenique V."/>
        </authorList>
    </citation>
    <scope>NUCLEOTIDE SEQUENCE [LARGE SCALE GENOMIC DNA]</scope>
    <source>
        <strain evidence="5">cv. Victoria</strain>
        <tissue evidence="4">Leaf</tissue>
    </source>
</reference>
<feature type="domain" description="PGG" evidence="3">
    <location>
        <begin position="579"/>
        <end position="692"/>
    </location>
</feature>
<evidence type="ECO:0000256" key="2">
    <source>
        <dbReference type="SAM" id="Phobius"/>
    </source>
</evidence>
<feature type="non-terminal residue" evidence="4">
    <location>
        <position position="1"/>
    </location>
</feature>
<name>A0A5J9TJM7_9POAL</name>
<gene>
    <name evidence="4" type="ORF">EJB05_45183</name>
</gene>
<evidence type="ECO:0000256" key="1">
    <source>
        <dbReference type="SAM" id="MobiDB-lite"/>
    </source>
</evidence>
<feature type="transmembrane region" description="Helical" evidence="2">
    <location>
        <begin position="668"/>
        <end position="686"/>
    </location>
</feature>
<feature type="transmembrane region" description="Helical" evidence="2">
    <location>
        <begin position="27"/>
        <end position="44"/>
    </location>
</feature>
<feature type="transmembrane region" description="Helical" evidence="2">
    <location>
        <begin position="75"/>
        <end position="96"/>
    </location>
</feature>
<feature type="transmembrane region" description="Helical" evidence="2">
    <location>
        <begin position="815"/>
        <end position="838"/>
    </location>
</feature>
<feature type="transmembrane region" description="Helical" evidence="2">
    <location>
        <begin position="441"/>
        <end position="458"/>
    </location>
</feature>
<dbReference type="Pfam" id="PF13962">
    <property type="entry name" value="PGG"/>
    <property type="match status" value="5"/>
</dbReference>
<feature type="region of interest" description="Disordered" evidence="1">
    <location>
        <begin position="342"/>
        <end position="385"/>
    </location>
</feature>
<feature type="transmembrane region" description="Helical" evidence="2">
    <location>
        <begin position="108"/>
        <end position="127"/>
    </location>
</feature>